<gene>
    <name evidence="2" type="ORF">WH47_05380</name>
</gene>
<organism evidence="2 3">
    <name type="scientific">Habropoda laboriosa</name>
    <dbReference type="NCBI Taxonomy" id="597456"/>
    <lineage>
        <taxon>Eukaryota</taxon>
        <taxon>Metazoa</taxon>
        <taxon>Ecdysozoa</taxon>
        <taxon>Arthropoda</taxon>
        <taxon>Hexapoda</taxon>
        <taxon>Insecta</taxon>
        <taxon>Pterygota</taxon>
        <taxon>Neoptera</taxon>
        <taxon>Endopterygota</taxon>
        <taxon>Hymenoptera</taxon>
        <taxon>Apocrita</taxon>
        <taxon>Aculeata</taxon>
        <taxon>Apoidea</taxon>
        <taxon>Anthophila</taxon>
        <taxon>Apidae</taxon>
        <taxon>Habropoda</taxon>
    </lineage>
</organism>
<sequence>MVHFALREEGIETVPAQNITSICRNEEAEGEKSERTSQRKKKMTTMENEEFGEGKKGRNPFETFRRAWLCG</sequence>
<dbReference type="AlphaFoldDB" id="A0A0L7RK68"/>
<dbReference type="EMBL" id="KQ414574">
    <property type="protein sequence ID" value="KOC71265.1"/>
    <property type="molecule type" value="Genomic_DNA"/>
</dbReference>
<evidence type="ECO:0000313" key="2">
    <source>
        <dbReference type="EMBL" id="KOC71265.1"/>
    </source>
</evidence>
<evidence type="ECO:0000313" key="3">
    <source>
        <dbReference type="Proteomes" id="UP000053825"/>
    </source>
</evidence>
<dbReference type="Proteomes" id="UP000053825">
    <property type="component" value="Unassembled WGS sequence"/>
</dbReference>
<proteinExistence type="predicted"/>
<feature type="region of interest" description="Disordered" evidence="1">
    <location>
        <begin position="24"/>
        <end position="58"/>
    </location>
</feature>
<keyword evidence="3" id="KW-1185">Reference proteome</keyword>
<name>A0A0L7RK68_9HYME</name>
<accession>A0A0L7RK68</accession>
<reference evidence="2 3" key="1">
    <citation type="submission" date="2015-07" db="EMBL/GenBank/DDBJ databases">
        <title>The genome of Habropoda laboriosa.</title>
        <authorList>
            <person name="Pan H."/>
            <person name="Kapheim K."/>
        </authorList>
    </citation>
    <scope>NUCLEOTIDE SEQUENCE [LARGE SCALE GENOMIC DNA]</scope>
    <source>
        <strain evidence="2">0110345459</strain>
    </source>
</reference>
<evidence type="ECO:0000256" key="1">
    <source>
        <dbReference type="SAM" id="MobiDB-lite"/>
    </source>
</evidence>
<feature type="compositionally biased region" description="Basic and acidic residues" evidence="1">
    <location>
        <begin position="24"/>
        <end position="37"/>
    </location>
</feature>
<protein>
    <submittedName>
        <fullName evidence="2">Uncharacterized protein</fullName>
    </submittedName>
</protein>